<feature type="region of interest" description="Disordered" evidence="1">
    <location>
        <begin position="94"/>
        <end position="117"/>
    </location>
</feature>
<dbReference type="AlphaFoldDB" id="A0A2W5S7A5"/>
<sequence length="117" mass="11898">MYRAIAGLTVASALLGCTQPQTLIPVDVAEAQCVRQVLDGGNSNTAVSVGVGTGGGGIGFGGWGWDDGWGWGGSGVAVSTTLPANQRNPEAAYNSCVMRKAGQPPNTPLDKRPEVRG</sequence>
<protein>
    <recommendedName>
        <fullName evidence="4">Lipoprotein</fullName>
    </recommendedName>
</protein>
<evidence type="ECO:0000313" key="2">
    <source>
        <dbReference type="EMBL" id="PZQ96842.1"/>
    </source>
</evidence>
<dbReference type="PROSITE" id="PS51257">
    <property type="entry name" value="PROKAR_LIPOPROTEIN"/>
    <property type="match status" value="1"/>
</dbReference>
<gene>
    <name evidence="2" type="ORF">DI533_14825</name>
</gene>
<dbReference type="Proteomes" id="UP000248975">
    <property type="component" value="Unassembled WGS sequence"/>
</dbReference>
<dbReference type="EMBL" id="QFQS01000003">
    <property type="protein sequence ID" value="PZQ96842.1"/>
    <property type="molecule type" value="Genomic_DNA"/>
</dbReference>
<evidence type="ECO:0008006" key="4">
    <source>
        <dbReference type="Google" id="ProtNLM"/>
    </source>
</evidence>
<evidence type="ECO:0000313" key="3">
    <source>
        <dbReference type="Proteomes" id="UP000248975"/>
    </source>
</evidence>
<proteinExistence type="predicted"/>
<comment type="caution">
    <text evidence="2">The sequence shown here is derived from an EMBL/GenBank/DDBJ whole genome shotgun (WGS) entry which is preliminary data.</text>
</comment>
<reference evidence="2 3" key="1">
    <citation type="submission" date="2017-08" db="EMBL/GenBank/DDBJ databases">
        <title>Infants hospitalized years apart are colonized by the same room-sourced microbial strains.</title>
        <authorList>
            <person name="Brooks B."/>
            <person name="Olm M.R."/>
            <person name="Firek B.A."/>
            <person name="Baker R."/>
            <person name="Thomas B.C."/>
            <person name="Morowitz M.J."/>
            <person name="Banfield J.F."/>
        </authorList>
    </citation>
    <scope>NUCLEOTIDE SEQUENCE [LARGE SCALE GENOMIC DNA]</scope>
    <source>
        <strain evidence="2">S2_003_000_R2_11</strain>
    </source>
</reference>
<organism evidence="2 3">
    <name type="scientific">Cereibacter sphaeroides</name>
    <name type="common">Rhodobacter sphaeroides</name>
    <dbReference type="NCBI Taxonomy" id="1063"/>
    <lineage>
        <taxon>Bacteria</taxon>
        <taxon>Pseudomonadati</taxon>
        <taxon>Pseudomonadota</taxon>
        <taxon>Alphaproteobacteria</taxon>
        <taxon>Rhodobacterales</taxon>
        <taxon>Paracoccaceae</taxon>
        <taxon>Cereibacter</taxon>
    </lineage>
</organism>
<accession>A0A2W5S7A5</accession>
<name>A0A2W5S7A5_CERSP</name>
<evidence type="ECO:0000256" key="1">
    <source>
        <dbReference type="SAM" id="MobiDB-lite"/>
    </source>
</evidence>